<gene>
    <name evidence="1" type="ORF">RCZ01_02550</name>
</gene>
<reference evidence="2" key="1">
    <citation type="journal article" date="2020" name="Int. J. Syst. Evol. Microbiol.">
        <title>Capnocytophaga felis sp. nov. isolated from the feline oral cavity.</title>
        <authorList>
            <person name="Suzuki M."/>
            <person name="Umeda K."/>
            <person name="Kimura M."/>
            <person name="Imaoka K."/>
            <person name="Morikawa S."/>
            <person name="Maeda K."/>
        </authorList>
    </citation>
    <scope>NUCLEOTIDE SEQUENCE [LARGE SCALE GENOMIC DNA]</scope>
    <source>
        <strain evidence="2">KC07070</strain>
    </source>
</reference>
<dbReference type="RefSeq" id="WP_155283657.1">
    <property type="nucleotide sequence ID" value="NZ_BLBC01000005.1"/>
</dbReference>
<protein>
    <submittedName>
        <fullName evidence="1">Uncharacterized protein</fullName>
    </submittedName>
</protein>
<accession>A0A5M4B5S1</accession>
<dbReference type="EMBL" id="BLBC01000005">
    <property type="protein sequence ID" value="GET44953.1"/>
    <property type="molecule type" value="Genomic_DNA"/>
</dbReference>
<organism evidence="1 2">
    <name type="scientific">Capnocytophaga felis</name>
    <dbReference type="NCBI Taxonomy" id="2267611"/>
    <lineage>
        <taxon>Bacteria</taxon>
        <taxon>Pseudomonadati</taxon>
        <taxon>Bacteroidota</taxon>
        <taxon>Flavobacteriia</taxon>
        <taxon>Flavobacteriales</taxon>
        <taxon>Flavobacteriaceae</taxon>
        <taxon>Capnocytophaga</taxon>
    </lineage>
</organism>
<evidence type="ECO:0000313" key="2">
    <source>
        <dbReference type="Proteomes" id="UP000398217"/>
    </source>
</evidence>
<dbReference type="Proteomes" id="UP000398217">
    <property type="component" value="Unassembled WGS sequence"/>
</dbReference>
<proteinExistence type="predicted"/>
<comment type="caution">
    <text evidence="1">The sequence shown here is derived from an EMBL/GenBank/DDBJ whole genome shotgun (WGS) entry which is preliminary data.</text>
</comment>
<name>A0A5M4B5S1_9FLAO</name>
<evidence type="ECO:0000313" key="1">
    <source>
        <dbReference type="EMBL" id="GET44953.1"/>
    </source>
</evidence>
<dbReference type="AlphaFoldDB" id="A0A5M4B5S1"/>
<dbReference type="OrthoDB" id="1149215at2"/>
<keyword evidence="2" id="KW-1185">Reference proteome</keyword>
<sequence>MGEYREKATEKIISTIQNVSLIGLKSETLQTEYIAGFPPYLRGYHAMGNLLQLPEYKSVCIWNKDLIFCKEKYSEILFHDVENLLNAENIAKRSIIITENSNLNQIIDNINQINYIYLLCNSEYLFLQSFFQQISKEILPKIRFVSFFDEKVFERMNEIRKMRSFWSEIMEKMKYSYKIPIASYVHTVTEQLYALAVQSDVLLYDVDNLCLNDELNGFLIENSLVSKTIDPFWK</sequence>